<comment type="caution">
    <text evidence="2">The sequence shown here is derived from an EMBL/GenBank/DDBJ whole genome shotgun (WGS) entry which is preliminary data.</text>
</comment>
<dbReference type="Gene3D" id="3.30.950.30">
    <property type="entry name" value="Schlafen, AAA domain"/>
    <property type="match status" value="1"/>
</dbReference>
<name>A0ABU5QFT3_9BACT</name>
<dbReference type="InterPro" id="IPR038475">
    <property type="entry name" value="RecG_C_sf"/>
</dbReference>
<dbReference type="Pfam" id="PF04326">
    <property type="entry name" value="SLFN_AlbA_2"/>
    <property type="match status" value="1"/>
</dbReference>
<protein>
    <submittedName>
        <fullName evidence="2">ATP-binding protein</fullName>
    </submittedName>
</protein>
<keyword evidence="2" id="KW-0547">Nucleotide-binding</keyword>
<accession>A0ABU5QFT3</accession>
<sequence length="398" mass="44955">MLSKNELGILLADMESDRIERTVSINNTDKFCEAICAFSNDFPNNKQNGYLIIGVDDKTGIPVGSLITDNVLKNLAAIRDDGNVLPKPALIVQRYEVDGQAIAVVEVLPSLFPPVRYKGRVWIRNGPRKAIATEAEERILSERRTSSAKTFDALPCAGSKLEDLNLDLFKFTYLPNAIDSETLAKNHREIKSQLASLRLYDLPYDSPTNGGIILLCDNAKYYFMGAYVQYVKFSGIGMDSEILNEKEFVGDLISVMRQLDDFVKNNIEFKSVYISALKEEVQRMYPFKAIRELLNNAIMHRNYESNAPVKFYEFTDRIEITNPGGLYGAATPDNFPSQNDYRNPILAEALKVLGYVNKFNRGVDTAKSELKQNGNPEPIFTYNLPLHFSVVIYKKELR</sequence>
<evidence type="ECO:0000313" key="3">
    <source>
        <dbReference type="Proteomes" id="UP001302949"/>
    </source>
</evidence>
<gene>
    <name evidence="2" type="ORF">VB248_20075</name>
</gene>
<organism evidence="2 3">
    <name type="scientific">Arcicella rigui</name>
    <dbReference type="NCBI Taxonomy" id="797020"/>
    <lineage>
        <taxon>Bacteria</taxon>
        <taxon>Pseudomonadati</taxon>
        <taxon>Bacteroidota</taxon>
        <taxon>Cytophagia</taxon>
        <taxon>Cytophagales</taxon>
        <taxon>Flectobacillaceae</taxon>
        <taxon>Arcicella</taxon>
    </lineage>
</organism>
<dbReference type="InterPro" id="IPR038461">
    <property type="entry name" value="Schlafen_AlbA_2_dom_sf"/>
</dbReference>
<dbReference type="PANTHER" id="PTHR30595:SF6">
    <property type="entry name" value="SCHLAFEN ALBA-2 DOMAIN-CONTAINING PROTEIN"/>
    <property type="match status" value="1"/>
</dbReference>
<dbReference type="RefSeq" id="WP_323298620.1">
    <property type="nucleotide sequence ID" value="NZ_JAYFUM010000027.1"/>
</dbReference>
<dbReference type="Proteomes" id="UP001302949">
    <property type="component" value="Unassembled WGS sequence"/>
</dbReference>
<dbReference type="InterPro" id="IPR007421">
    <property type="entry name" value="Schlafen_AlbA_2_dom"/>
</dbReference>
<dbReference type="EMBL" id="JAYFUM010000027">
    <property type="protein sequence ID" value="MEA5141463.1"/>
    <property type="molecule type" value="Genomic_DNA"/>
</dbReference>
<dbReference type="Gene3D" id="3.30.565.60">
    <property type="match status" value="1"/>
</dbReference>
<keyword evidence="3" id="KW-1185">Reference proteome</keyword>
<dbReference type="PANTHER" id="PTHR30595">
    <property type="entry name" value="GLPR-RELATED TRANSCRIPTIONAL REPRESSOR"/>
    <property type="match status" value="1"/>
</dbReference>
<evidence type="ECO:0000313" key="2">
    <source>
        <dbReference type="EMBL" id="MEA5141463.1"/>
    </source>
</evidence>
<proteinExistence type="predicted"/>
<dbReference type="GO" id="GO:0005524">
    <property type="term" value="F:ATP binding"/>
    <property type="evidence" value="ECO:0007669"/>
    <property type="project" value="UniProtKB-KW"/>
</dbReference>
<feature type="domain" description="Schlafen AlbA-2" evidence="1">
    <location>
        <begin position="15"/>
        <end position="130"/>
    </location>
</feature>
<evidence type="ECO:0000259" key="1">
    <source>
        <dbReference type="Pfam" id="PF04326"/>
    </source>
</evidence>
<reference evidence="2 3" key="1">
    <citation type="submission" date="2023-12" db="EMBL/GenBank/DDBJ databases">
        <title>Novel species of the genus Arcicella isolated from rivers.</title>
        <authorList>
            <person name="Lu H."/>
        </authorList>
    </citation>
    <scope>NUCLEOTIDE SEQUENCE [LARGE SCALE GENOMIC DNA]</scope>
    <source>
        <strain evidence="2 3">KCTC 23307</strain>
    </source>
</reference>
<keyword evidence="2" id="KW-0067">ATP-binding</keyword>
<dbReference type="Pfam" id="PF13749">
    <property type="entry name" value="HATPase_c_4"/>
    <property type="match status" value="1"/>
</dbReference>